<comment type="caution">
    <text evidence="1">The sequence shown here is derived from an EMBL/GenBank/DDBJ whole genome shotgun (WGS) entry which is preliminary data.</text>
</comment>
<organism evidence="1 2">
    <name type="scientific">Araneus ventricosus</name>
    <name type="common">Orbweaver spider</name>
    <name type="synonym">Epeira ventricosa</name>
    <dbReference type="NCBI Taxonomy" id="182803"/>
    <lineage>
        <taxon>Eukaryota</taxon>
        <taxon>Metazoa</taxon>
        <taxon>Ecdysozoa</taxon>
        <taxon>Arthropoda</taxon>
        <taxon>Chelicerata</taxon>
        <taxon>Arachnida</taxon>
        <taxon>Araneae</taxon>
        <taxon>Araneomorphae</taxon>
        <taxon>Entelegynae</taxon>
        <taxon>Araneoidea</taxon>
        <taxon>Araneidae</taxon>
        <taxon>Araneus</taxon>
    </lineage>
</organism>
<sequence>MPKEGRDAASVGRQCSEGRVVIEEEKARRLSTIAQRGQGRRRAEETEEQKEIMIIGHGTTWGERQTGERAKGRRTQTDLIHYTTYIVF</sequence>
<keyword evidence="2" id="KW-1185">Reference proteome</keyword>
<evidence type="ECO:0000313" key="2">
    <source>
        <dbReference type="Proteomes" id="UP000499080"/>
    </source>
</evidence>
<proteinExistence type="predicted"/>
<dbReference type="EMBL" id="BGPR01002759">
    <property type="protein sequence ID" value="GBM78528.1"/>
    <property type="molecule type" value="Genomic_DNA"/>
</dbReference>
<gene>
    <name evidence="1" type="ORF">AVEN_244612_1</name>
</gene>
<protein>
    <submittedName>
        <fullName evidence="1">Uncharacterized protein</fullName>
    </submittedName>
</protein>
<accession>A0A4Y2IL76</accession>
<evidence type="ECO:0000313" key="1">
    <source>
        <dbReference type="EMBL" id="GBM78528.1"/>
    </source>
</evidence>
<name>A0A4Y2IL76_ARAVE</name>
<dbReference type="Proteomes" id="UP000499080">
    <property type="component" value="Unassembled WGS sequence"/>
</dbReference>
<dbReference type="AlphaFoldDB" id="A0A4Y2IL76"/>
<reference evidence="1 2" key="1">
    <citation type="journal article" date="2019" name="Sci. Rep.">
        <title>Orb-weaving spider Araneus ventricosus genome elucidates the spidroin gene catalogue.</title>
        <authorList>
            <person name="Kono N."/>
            <person name="Nakamura H."/>
            <person name="Ohtoshi R."/>
            <person name="Moran D.A.P."/>
            <person name="Shinohara A."/>
            <person name="Yoshida Y."/>
            <person name="Fujiwara M."/>
            <person name="Mori M."/>
            <person name="Tomita M."/>
            <person name="Arakawa K."/>
        </authorList>
    </citation>
    <scope>NUCLEOTIDE SEQUENCE [LARGE SCALE GENOMIC DNA]</scope>
</reference>